<evidence type="ECO:0000313" key="3">
    <source>
        <dbReference type="Proteomes" id="UP000283509"/>
    </source>
</evidence>
<organism evidence="2 3">
    <name type="scientific">Penaeus vannamei</name>
    <name type="common">Whiteleg shrimp</name>
    <name type="synonym">Litopenaeus vannamei</name>
    <dbReference type="NCBI Taxonomy" id="6689"/>
    <lineage>
        <taxon>Eukaryota</taxon>
        <taxon>Metazoa</taxon>
        <taxon>Ecdysozoa</taxon>
        <taxon>Arthropoda</taxon>
        <taxon>Crustacea</taxon>
        <taxon>Multicrustacea</taxon>
        <taxon>Malacostraca</taxon>
        <taxon>Eumalacostraca</taxon>
        <taxon>Eucarida</taxon>
        <taxon>Decapoda</taxon>
        <taxon>Dendrobranchiata</taxon>
        <taxon>Penaeoidea</taxon>
        <taxon>Penaeidae</taxon>
        <taxon>Penaeus</taxon>
    </lineage>
</organism>
<protein>
    <submittedName>
        <fullName evidence="2">Uncharacterized protein</fullName>
    </submittedName>
</protein>
<feature type="region of interest" description="Disordered" evidence="1">
    <location>
        <begin position="115"/>
        <end position="171"/>
    </location>
</feature>
<feature type="region of interest" description="Disordered" evidence="1">
    <location>
        <begin position="72"/>
        <end position="100"/>
    </location>
</feature>
<reference evidence="2 3" key="1">
    <citation type="submission" date="2018-04" db="EMBL/GenBank/DDBJ databases">
        <authorList>
            <person name="Zhang X."/>
            <person name="Yuan J."/>
            <person name="Li F."/>
            <person name="Xiang J."/>
        </authorList>
    </citation>
    <scope>NUCLEOTIDE SEQUENCE [LARGE SCALE GENOMIC DNA]</scope>
    <source>
        <tissue evidence="2">Muscle</tissue>
    </source>
</reference>
<feature type="region of interest" description="Disordered" evidence="1">
    <location>
        <begin position="350"/>
        <end position="395"/>
    </location>
</feature>
<comment type="caution">
    <text evidence="2">The sequence shown here is derived from an EMBL/GenBank/DDBJ whole genome shotgun (WGS) entry which is preliminary data.</text>
</comment>
<name>A0A3R7PUW7_PENVA</name>
<keyword evidence="3" id="KW-1185">Reference proteome</keyword>
<reference evidence="2 3" key="2">
    <citation type="submission" date="2019-01" db="EMBL/GenBank/DDBJ databases">
        <title>The decoding of complex shrimp genome reveals the adaptation for benthos swimmer, frequently molting mechanism and breeding impact on genome.</title>
        <authorList>
            <person name="Sun Y."/>
            <person name="Gao Y."/>
            <person name="Yu Y."/>
        </authorList>
    </citation>
    <scope>NUCLEOTIDE SEQUENCE [LARGE SCALE GENOMIC DNA]</scope>
    <source>
        <tissue evidence="2">Muscle</tissue>
    </source>
</reference>
<dbReference type="EMBL" id="QCYY01000704">
    <property type="protein sequence ID" value="ROT83295.1"/>
    <property type="molecule type" value="Genomic_DNA"/>
</dbReference>
<gene>
    <name evidence="2" type="ORF">C7M84_023530</name>
</gene>
<evidence type="ECO:0000256" key="1">
    <source>
        <dbReference type="SAM" id="MobiDB-lite"/>
    </source>
</evidence>
<feature type="region of interest" description="Disordered" evidence="1">
    <location>
        <begin position="15"/>
        <end position="36"/>
    </location>
</feature>
<accession>A0A3R7PUW7</accession>
<evidence type="ECO:0000313" key="2">
    <source>
        <dbReference type="EMBL" id="ROT83295.1"/>
    </source>
</evidence>
<dbReference type="Proteomes" id="UP000283509">
    <property type="component" value="Unassembled WGS sequence"/>
</dbReference>
<dbReference type="AlphaFoldDB" id="A0A3R7PUW7"/>
<proteinExistence type="predicted"/>
<sequence length="446" mass="50498">MLLSAVRSPLHTSIIGARGSGSLRPERPAESAPPHDVLGRQLEVGTRPATRCLAREALRLSVASRLAVLAARMPQRKGKKQEVASAQASTPLEEAEDSPASFIQMLDYIKIKNERRPEEDDRRRKEDAAQRREEERRRDEEDRRRREAEEQWRHEDEERRREEDVNRRRDEENRFQQMMATFTAMLTPPSSASAPATAVEALPRPQAPKAAVQPPPALAKDVTLRAFKEWRQRWNDYAVMADLLSLPQPKQLIQLRSCLSQEMKRTLEISLDCRQEHGEIFVDFYVRLKQAAEQVDLCKCHNNTCEETWLKHAVLLGVRDEETKQRLLELKADASLDEVLTTCRSREAATSTTQELRPLQPATRAVSAYKKKKKQAARGHGQDSSAHADRSRSSAPSQALKCSGCVAHMKRTNVLQSLAFAISVAKQDILPNTTDHALPRVKGLHS</sequence>